<organism evidence="1 2">
    <name type="scientific">Bonamia ostreae</name>
    <dbReference type="NCBI Taxonomy" id="126728"/>
    <lineage>
        <taxon>Eukaryota</taxon>
        <taxon>Sar</taxon>
        <taxon>Rhizaria</taxon>
        <taxon>Endomyxa</taxon>
        <taxon>Ascetosporea</taxon>
        <taxon>Haplosporida</taxon>
        <taxon>Bonamia</taxon>
    </lineage>
</organism>
<dbReference type="Gene3D" id="3.40.50.450">
    <property type="match status" value="1"/>
</dbReference>
<evidence type="ECO:0000313" key="1">
    <source>
        <dbReference type="EMBL" id="MES1919799.1"/>
    </source>
</evidence>
<proteinExistence type="predicted"/>
<dbReference type="InterPro" id="IPR035966">
    <property type="entry name" value="PKF_sf"/>
</dbReference>
<dbReference type="Proteomes" id="UP001439008">
    <property type="component" value="Unassembled WGS sequence"/>
</dbReference>
<accession>A0ABV2AK05</accession>
<comment type="caution">
    <text evidence="1">The sequence shown here is derived from an EMBL/GenBank/DDBJ whole genome shotgun (WGS) entry which is preliminary data.</text>
</comment>
<name>A0ABV2AK05_9EUKA</name>
<sequence>MRSQNPNNEPRTQKVAILTSGGLAPCLSSAVGYLIEFYTQKSPETQIICYLNGYRGLLLGDSIKVTEKIRKQAPKLQHLGGSPIGNSRIRLKNAIDCVKKGLVRNGESPEKIAAEQLIKDEITVYN</sequence>
<dbReference type="EMBL" id="JBDODL010000404">
    <property type="protein sequence ID" value="MES1919799.1"/>
    <property type="molecule type" value="Genomic_DNA"/>
</dbReference>
<reference evidence="1 2" key="1">
    <citation type="journal article" date="2024" name="BMC Biol.">
        <title>Comparative genomics of Ascetosporea gives new insight into the evolutionary basis for animal parasitism in Rhizaria.</title>
        <authorList>
            <person name="Hiltunen Thoren M."/>
            <person name="Onut-Brannstrom I."/>
            <person name="Alfjorden A."/>
            <person name="Peckova H."/>
            <person name="Swords F."/>
            <person name="Hooper C."/>
            <person name="Holzer A.S."/>
            <person name="Bass D."/>
            <person name="Burki F."/>
        </authorList>
    </citation>
    <scope>NUCLEOTIDE SEQUENCE [LARGE SCALE GENOMIC DNA]</scope>
    <source>
        <strain evidence="1">20-A016</strain>
    </source>
</reference>
<keyword evidence="2" id="KW-1185">Reference proteome</keyword>
<protein>
    <recommendedName>
        <fullName evidence="3">Phosphofructokinase domain-containing protein</fullName>
    </recommendedName>
</protein>
<dbReference type="SUPFAM" id="SSF53784">
    <property type="entry name" value="Phosphofructokinase"/>
    <property type="match status" value="1"/>
</dbReference>
<gene>
    <name evidence="1" type="ORF">MHBO_001563</name>
</gene>
<evidence type="ECO:0000313" key="2">
    <source>
        <dbReference type="Proteomes" id="UP001439008"/>
    </source>
</evidence>
<evidence type="ECO:0008006" key="3">
    <source>
        <dbReference type="Google" id="ProtNLM"/>
    </source>
</evidence>